<keyword evidence="2" id="KW-1185">Reference proteome</keyword>
<name>A0ABP0ZHN4_9ASCO</name>
<proteinExistence type="predicted"/>
<evidence type="ECO:0000313" key="1">
    <source>
        <dbReference type="EMBL" id="CAK9437507.1"/>
    </source>
</evidence>
<dbReference type="GeneID" id="92207081"/>
<dbReference type="Proteomes" id="UP001497383">
    <property type="component" value="Chromosome 2"/>
</dbReference>
<organism evidence="1 2">
    <name type="scientific">Lodderomyces beijingensis</name>
    <dbReference type="NCBI Taxonomy" id="1775926"/>
    <lineage>
        <taxon>Eukaryota</taxon>
        <taxon>Fungi</taxon>
        <taxon>Dikarya</taxon>
        <taxon>Ascomycota</taxon>
        <taxon>Saccharomycotina</taxon>
        <taxon>Pichiomycetes</taxon>
        <taxon>Debaryomycetaceae</taxon>
        <taxon>Candida/Lodderomyces clade</taxon>
        <taxon>Lodderomyces</taxon>
    </lineage>
</organism>
<gene>
    <name evidence="1" type="ORF">LODBEIA_P18850</name>
</gene>
<dbReference type="RefSeq" id="XP_066828823.1">
    <property type="nucleotide sequence ID" value="XM_066971822.1"/>
</dbReference>
<evidence type="ECO:0000313" key="2">
    <source>
        <dbReference type="Proteomes" id="UP001497383"/>
    </source>
</evidence>
<reference evidence="1 2" key="1">
    <citation type="submission" date="2024-03" db="EMBL/GenBank/DDBJ databases">
        <authorList>
            <person name="Brejova B."/>
        </authorList>
    </citation>
    <scope>NUCLEOTIDE SEQUENCE [LARGE SCALE GENOMIC DNA]</scope>
    <source>
        <strain evidence="1 2">CBS 14171</strain>
    </source>
</reference>
<sequence length="273" mass="31784">MTPILTKDLFDSLSLKGYCSGKETLCEVPISMALYTPDESHRTKYQIRLYNDINKTLEHMENLTFENYKLAICSLEYQNIFLRFKLSPGEDMGRHVIYKALEYVLLAVKDEYIDRRELVRVVQQAVAPPESKVNEYFSNFNYFAGKIASSNKRNSLLEALALTYAIDVFLYPELWSKIQLLKSKNQQALLLQLIPPYFHRSLNDGGVESFEVFNDIAQEWCHEHYSPDEADSVVEEMIDGISLTQMTTAEVWKKLRLACGEYMKKKKEFQRHC</sequence>
<accession>A0ABP0ZHN4</accession>
<protein>
    <submittedName>
        <fullName evidence="1">Uncharacterized protein</fullName>
    </submittedName>
</protein>
<dbReference type="EMBL" id="OZ022406">
    <property type="protein sequence ID" value="CAK9437507.1"/>
    <property type="molecule type" value="Genomic_DNA"/>
</dbReference>